<evidence type="ECO:0000256" key="1">
    <source>
        <dbReference type="SAM" id="Phobius"/>
    </source>
</evidence>
<sequence length="579" mass="67023">MRYLDEDNKFSDESQFQPEIVIQKMKKIKKTKKKKIPNYKNIETLQNIYDEPIDTDDNGNPVIREGLSQNGIADFKDSDYVGGNDHIYEGNDGKPKTFSQHLEDIINYIYNLCNAIPLKIAFYIIVGIEQATYKMKIKEQDLDINNLVNDQKVIARFIGWTICILISMYAIFNWFFVVGYQDENKQGPILPEDYYRSNVANKGTQNSIFKLIDYFFNKSLFFPEYLQEGIKAGSPLLKSTFNPTFIFSFLFFGLIFFLYHSMLFIRNFFIAVVNFDTNNFTLSFMYSVLCILLALSFFDPIISVKMKSVEDVVAFPTKIVAMFSELLSNLNPFRFVLNLVIFILHFLFIVFLGVPFAAFFCCVYLFVYTFFGIILLKWFNFKDIFKLVWEKIPEYARSEKSKIKVETPCDRNTYWQKLVNAFHYAFDFIYKYSFEIAFMYMLLFGLIDSIYKLRMKNVRLTMIIVTVIMMITLLTGTYFHFQYEQEIMEKEAIRNEIKSAKMNTDMDSSSGLGNAMAATTAAATSIATNTSNNNGISTLGYLAENPLSTSMGKMPDLEDLKKKLSGKSNGLRSASSLFF</sequence>
<dbReference type="AlphaFoldDB" id="A0A6C0AS18"/>
<accession>A0A6C0AS18</accession>
<reference evidence="2" key="1">
    <citation type="journal article" date="2020" name="Nature">
        <title>Giant virus diversity and host interactions through global metagenomics.</title>
        <authorList>
            <person name="Schulz F."/>
            <person name="Roux S."/>
            <person name="Paez-Espino D."/>
            <person name="Jungbluth S."/>
            <person name="Walsh D.A."/>
            <person name="Denef V.J."/>
            <person name="McMahon K.D."/>
            <person name="Konstantinidis K.T."/>
            <person name="Eloe-Fadrosh E.A."/>
            <person name="Kyrpides N.C."/>
            <person name="Woyke T."/>
        </authorList>
    </citation>
    <scope>NUCLEOTIDE SEQUENCE</scope>
    <source>
        <strain evidence="2">GVMAG-S-1101171-111</strain>
    </source>
</reference>
<feature type="transmembrane region" description="Helical" evidence="1">
    <location>
        <begin position="245"/>
        <end position="265"/>
    </location>
</feature>
<feature type="transmembrane region" description="Helical" evidence="1">
    <location>
        <begin position="332"/>
        <end position="352"/>
    </location>
</feature>
<keyword evidence="1" id="KW-1133">Transmembrane helix</keyword>
<keyword evidence="1" id="KW-0812">Transmembrane</keyword>
<feature type="transmembrane region" description="Helical" evidence="1">
    <location>
        <begin position="359"/>
        <end position="379"/>
    </location>
</feature>
<feature type="transmembrane region" description="Helical" evidence="1">
    <location>
        <begin position="428"/>
        <end position="447"/>
    </location>
</feature>
<feature type="transmembrane region" description="Helical" evidence="1">
    <location>
        <begin position="277"/>
        <end position="298"/>
    </location>
</feature>
<protein>
    <submittedName>
        <fullName evidence="2">Uncharacterized protein</fullName>
    </submittedName>
</protein>
<proteinExistence type="predicted"/>
<keyword evidence="1" id="KW-0472">Membrane</keyword>
<feature type="transmembrane region" description="Helical" evidence="1">
    <location>
        <begin position="459"/>
        <end position="481"/>
    </location>
</feature>
<dbReference type="EMBL" id="MN740804">
    <property type="protein sequence ID" value="QHS82717.1"/>
    <property type="molecule type" value="Genomic_DNA"/>
</dbReference>
<organism evidence="2">
    <name type="scientific">viral metagenome</name>
    <dbReference type="NCBI Taxonomy" id="1070528"/>
    <lineage>
        <taxon>unclassified sequences</taxon>
        <taxon>metagenomes</taxon>
        <taxon>organismal metagenomes</taxon>
    </lineage>
</organism>
<evidence type="ECO:0000313" key="2">
    <source>
        <dbReference type="EMBL" id="QHS82717.1"/>
    </source>
</evidence>
<feature type="transmembrane region" description="Helical" evidence="1">
    <location>
        <begin position="157"/>
        <end position="177"/>
    </location>
</feature>
<name>A0A6C0AS18_9ZZZZ</name>